<dbReference type="PROSITE" id="PS50865">
    <property type="entry name" value="ZF_MYND_2"/>
    <property type="match status" value="1"/>
</dbReference>
<evidence type="ECO:0000256" key="1">
    <source>
        <dbReference type="ARBA" id="ARBA00022723"/>
    </source>
</evidence>
<comment type="caution">
    <text evidence="6">The sequence shown here is derived from an EMBL/GenBank/DDBJ whole genome shotgun (WGS) entry which is preliminary data.</text>
</comment>
<evidence type="ECO:0000256" key="4">
    <source>
        <dbReference type="PROSITE-ProRule" id="PRU00134"/>
    </source>
</evidence>
<dbReference type="Proteomes" id="UP001218188">
    <property type="component" value="Unassembled WGS sequence"/>
</dbReference>
<proteinExistence type="predicted"/>
<dbReference type="EMBL" id="JARJCM010000004">
    <property type="protein sequence ID" value="KAJ7045884.1"/>
    <property type="molecule type" value="Genomic_DNA"/>
</dbReference>
<reference evidence="6" key="1">
    <citation type="submission" date="2023-03" db="EMBL/GenBank/DDBJ databases">
        <title>Massive genome expansion in bonnet fungi (Mycena s.s.) driven by repeated elements and novel gene families across ecological guilds.</title>
        <authorList>
            <consortium name="Lawrence Berkeley National Laboratory"/>
            <person name="Harder C.B."/>
            <person name="Miyauchi S."/>
            <person name="Viragh M."/>
            <person name="Kuo A."/>
            <person name="Thoen E."/>
            <person name="Andreopoulos B."/>
            <person name="Lu D."/>
            <person name="Skrede I."/>
            <person name="Drula E."/>
            <person name="Henrissat B."/>
            <person name="Morin E."/>
            <person name="Kohler A."/>
            <person name="Barry K."/>
            <person name="LaButti K."/>
            <person name="Morin E."/>
            <person name="Salamov A."/>
            <person name="Lipzen A."/>
            <person name="Mereny Z."/>
            <person name="Hegedus B."/>
            <person name="Baldrian P."/>
            <person name="Stursova M."/>
            <person name="Weitz H."/>
            <person name="Taylor A."/>
            <person name="Grigoriev I.V."/>
            <person name="Nagy L.G."/>
            <person name="Martin F."/>
            <person name="Kauserud H."/>
        </authorList>
    </citation>
    <scope>NUCLEOTIDE SEQUENCE</scope>
    <source>
        <strain evidence="6">CBHHK200</strain>
    </source>
</reference>
<keyword evidence="3" id="KW-0862">Zinc</keyword>
<dbReference type="PANTHER" id="PTHR47570:SF1">
    <property type="entry name" value="ZINC ION BINDING PROTEIN"/>
    <property type="match status" value="1"/>
</dbReference>
<keyword evidence="7" id="KW-1185">Reference proteome</keyword>
<dbReference type="Gene3D" id="6.10.140.2220">
    <property type="match status" value="1"/>
</dbReference>
<feature type="domain" description="MYND-type" evidence="5">
    <location>
        <begin position="42"/>
        <end position="88"/>
    </location>
</feature>
<name>A0AAD6TGQ0_9AGAR</name>
<evidence type="ECO:0000256" key="3">
    <source>
        <dbReference type="ARBA" id="ARBA00022833"/>
    </source>
</evidence>
<keyword evidence="2 4" id="KW-0863">Zinc-finger</keyword>
<evidence type="ECO:0000259" key="5">
    <source>
        <dbReference type="PROSITE" id="PS50865"/>
    </source>
</evidence>
<dbReference type="GO" id="GO:0008270">
    <property type="term" value="F:zinc ion binding"/>
    <property type="evidence" value="ECO:0007669"/>
    <property type="project" value="UniProtKB-KW"/>
</dbReference>
<dbReference type="PANTHER" id="PTHR47570">
    <property type="entry name" value="ZINC ION BINDING PROTEIN"/>
    <property type="match status" value="1"/>
</dbReference>
<dbReference type="Pfam" id="PF01753">
    <property type="entry name" value="zf-MYND"/>
    <property type="match status" value="1"/>
</dbReference>
<evidence type="ECO:0000313" key="6">
    <source>
        <dbReference type="EMBL" id="KAJ7045884.1"/>
    </source>
</evidence>
<dbReference type="SUPFAM" id="SSF144232">
    <property type="entry name" value="HIT/MYND zinc finger-like"/>
    <property type="match status" value="1"/>
</dbReference>
<keyword evidence="1" id="KW-0479">Metal-binding</keyword>
<evidence type="ECO:0000256" key="2">
    <source>
        <dbReference type="ARBA" id="ARBA00022771"/>
    </source>
</evidence>
<protein>
    <recommendedName>
        <fullName evidence="5">MYND-type domain-containing protein</fullName>
    </recommendedName>
</protein>
<gene>
    <name evidence="6" type="ORF">C8F04DRAFT_1066522</name>
</gene>
<dbReference type="AlphaFoldDB" id="A0AAD6TGQ0"/>
<dbReference type="Pfam" id="PF20179">
    <property type="entry name" value="MSS51_C"/>
    <property type="match status" value="1"/>
</dbReference>
<dbReference type="InterPro" id="IPR046824">
    <property type="entry name" value="Mss51-like_C"/>
</dbReference>
<sequence>MPPNPTSLEYFKDITKEAQRLAAAEAAGTSTQAFDFSSTVSCSQCGNLAETTKACSACKAAVYCSQKCATAAWKTRRHPKEKTHKELCGDNKRHMLRTPAFTAVLTQFPWGRVEKDGTFSVDLARGRFKVLGGKGFGYWSHRGGPVAHLPAGTLAESLQKQGNYAPIVQQMLKAFDYLDGSALLETQHPNDRDAWKLEPELIPFLNFSSLWSPPRLATKVEIKDWDSWYSWRRLPKESPAALLLHYIMSVYWLVVDTLRVADPKAGKPDGPRVQLSIQYLGAEVELNFLPLFGELALLLPYTDIKLTCFGQAVHTIVSRAKASHPKSLAARASPTVPVYSYTAPEENGSGRIQVFLHGTAAYWTPADADPTSPYGKPNAIVAPNAGLASYPEWFPVILHAHQEEIPFGTTEYAEQSAETQLELFPTLLQTEAAQPGSVTRRRPTDREVEAIRKAAVKRWEYGIEMNPFQRPGQRPVPTKLPNVPNGFTVRVVGK</sequence>
<accession>A0AAD6TGQ0</accession>
<evidence type="ECO:0000313" key="7">
    <source>
        <dbReference type="Proteomes" id="UP001218188"/>
    </source>
</evidence>
<dbReference type="InterPro" id="IPR002893">
    <property type="entry name" value="Znf_MYND"/>
</dbReference>
<organism evidence="6 7">
    <name type="scientific">Mycena alexandri</name>
    <dbReference type="NCBI Taxonomy" id="1745969"/>
    <lineage>
        <taxon>Eukaryota</taxon>
        <taxon>Fungi</taxon>
        <taxon>Dikarya</taxon>
        <taxon>Basidiomycota</taxon>
        <taxon>Agaricomycotina</taxon>
        <taxon>Agaricomycetes</taxon>
        <taxon>Agaricomycetidae</taxon>
        <taxon>Agaricales</taxon>
        <taxon>Marasmiineae</taxon>
        <taxon>Mycenaceae</taxon>
        <taxon>Mycena</taxon>
    </lineage>
</organism>